<dbReference type="Pfam" id="PF00005">
    <property type="entry name" value="ABC_tran"/>
    <property type="match status" value="1"/>
</dbReference>
<dbReference type="SUPFAM" id="SSF90123">
    <property type="entry name" value="ABC transporter transmembrane region"/>
    <property type="match status" value="1"/>
</dbReference>
<keyword evidence="11" id="KW-1185">Reference proteome</keyword>
<keyword evidence="2 7" id="KW-0812">Transmembrane</keyword>
<dbReference type="InterPro" id="IPR036640">
    <property type="entry name" value="ABC1_TM_sf"/>
</dbReference>
<protein>
    <submittedName>
        <fullName evidence="10">ABC transporter ATP-binding protein</fullName>
    </submittedName>
</protein>
<feature type="transmembrane region" description="Helical" evidence="7">
    <location>
        <begin position="54"/>
        <end position="82"/>
    </location>
</feature>
<comment type="subcellular location">
    <subcellularLocation>
        <location evidence="1">Cell membrane</location>
        <topology evidence="1">Multi-pass membrane protein</topology>
    </subcellularLocation>
</comment>
<reference evidence="11" key="1">
    <citation type="journal article" date="2019" name="Int. J. Syst. Evol. Microbiol.">
        <title>The Global Catalogue of Microorganisms (GCM) 10K type strain sequencing project: providing services to taxonomists for standard genome sequencing and annotation.</title>
        <authorList>
            <consortium name="The Broad Institute Genomics Platform"/>
            <consortium name="The Broad Institute Genome Sequencing Center for Infectious Disease"/>
            <person name="Wu L."/>
            <person name="Ma J."/>
        </authorList>
    </citation>
    <scope>NUCLEOTIDE SEQUENCE [LARGE SCALE GENOMIC DNA]</scope>
    <source>
        <strain evidence="11">JCM 15900</strain>
    </source>
</reference>
<name>A0ABP5I0S5_9MICO</name>
<dbReference type="SMART" id="SM00382">
    <property type="entry name" value="AAA"/>
    <property type="match status" value="1"/>
</dbReference>
<evidence type="ECO:0000256" key="7">
    <source>
        <dbReference type="SAM" id="Phobius"/>
    </source>
</evidence>
<evidence type="ECO:0000256" key="2">
    <source>
        <dbReference type="ARBA" id="ARBA00022692"/>
    </source>
</evidence>
<keyword evidence="5 7" id="KW-1133">Transmembrane helix</keyword>
<dbReference type="InterPro" id="IPR003593">
    <property type="entry name" value="AAA+_ATPase"/>
</dbReference>
<dbReference type="PANTHER" id="PTHR43394:SF1">
    <property type="entry name" value="ATP-BINDING CASSETTE SUB-FAMILY B MEMBER 10, MITOCHONDRIAL"/>
    <property type="match status" value="1"/>
</dbReference>
<organism evidence="10 11">
    <name type="scientific">Brevibacterium salitolerans</name>
    <dbReference type="NCBI Taxonomy" id="1403566"/>
    <lineage>
        <taxon>Bacteria</taxon>
        <taxon>Bacillati</taxon>
        <taxon>Actinomycetota</taxon>
        <taxon>Actinomycetes</taxon>
        <taxon>Micrococcales</taxon>
        <taxon>Brevibacteriaceae</taxon>
        <taxon>Brevibacterium</taxon>
    </lineage>
</organism>
<dbReference type="Gene3D" id="1.20.1560.10">
    <property type="entry name" value="ABC transporter type 1, transmembrane domain"/>
    <property type="match status" value="1"/>
</dbReference>
<dbReference type="PROSITE" id="PS50893">
    <property type="entry name" value="ABC_TRANSPORTER_2"/>
    <property type="match status" value="1"/>
</dbReference>
<keyword evidence="3" id="KW-0547">Nucleotide-binding</keyword>
<feature type="transmembrane region" description="Helical" evidence="7">
    <location>
        <begin position="15"/>
        <end position="34"/>
    </location>
</feature>
<gene>
    <name evidence="10" type="ORF">GCM10009823_08440</name>
</gene>
<dbReference type="PROSITE" id="PS50929">
    <property type="entry name" value="ABC_TM1F"/>
    <property type="match status" value="1"/>
</dbReference>
<accession>A0ABP5I0S5</accession>
<feature type="domain" description="ABC transporter" evidence="8">
    <location>
        <begin position="334"/>
        <end position="567"/>
    </location>
</feature>
<feature type="transmembrane region" description="Helical" evidence="7">
    <location>
        <begin position="155"/>
        <end position="176"/>
    </location>
</feature>
<evidence type="ECO:0000256" key="4">
    <source>
        <dbReference type="ARBA" id="ARBA00022840"/>
    </source>
</evidence>
<dbReference type="Gene3D" id="3.40.50.300">
    <property type="entry name" value="P-loop containing nucleotide triphosphate hydrolases"/>
    <property type="match status" value="1"/>
</dbReference>
<evidence type="ECO:0000256" key="6">
    <source>
        <dbReference type="ARBA" id="ARBA00023136"/>
    </source>
</evidence>
<feature type="transmembrane region" description="Helical" evidence="7">
    <location>
        <begin position="237"/>
        <end position="262"/>
    </location>
</feature>
<evidence type="ECO:0000256" key="5">
    <source>
        <dbReference type="ARBA" id="ARBA00022989"/>
    </source>
</evidence>
<sequence length="573" mass="59781">MLLELVRRFVLPQKGLLIAVVLLQIAQILATLWLPTLNASVIDDGVAHGDVGLVWRLGGLMLAVTLGQVSANVAAVIVGAVVAMRAARSLRSGVYDSVMGFGSAETSAFGSSSLITRATNDVRQVQMLIVMTLTMVVMAPFMALGGLVMALSQDLGLSLVILATVAVLIVVLVLIIRRMVPSFAVMQERIDAVTSVVSQQLSGLRVIRAFTAEHRERARFTAVNGDLTAASLSVGRWFVVLFPAVMGIVSLGSVAVVGFGGIRVDAGGIDVGVVLAFVQYLMLILMGVTFVAFIGMMIPRAEVSAGRLVEVLDQEVAIDSESGTVSAVPRPGALDLHAVGYRYPGAEEPVLQDVTAHVSPGEMLAVIGATGSGKTTLAQLVLRLLEPTSGTVEVGGVDVSALSPAAYGSQFAYVPQTPQVLGRSIADNLRLGAPEATDAEIREALVAAQAWEFVSQLPEGADTVLTQGGRDLSGGQRQRIAIAMALVRKAPVLVLDDSLSALDTRTDAAVRRALRQVDSTVLLITQRVSAAEGADRILVLDAGRPVGLGTHEDLMAASGVYAEIVASQTGAAA</sequence>
<dbReference type="PROSITE" id="PS00211">
    <property type="entry name" value="ABC_TRANSPORTER_1"/>
    <property type="match status" value="1"/>
</dbReference>
<dbReference type="Pfam" id="PF00664">
    <property type="entry name" value="ABC_membrane"/>
    <property type="match status" value="1"/>
</dbReference>
<dbReference type="InterPro" id="IPR039421">
    <property type="entry name" value="Type_1_exporter"/>
</dbReference>
<evidence type="ECO:0000313" key="10">
    <source>
        <dbReference type="EMBL" id="GAA2091363.1"/>
    </source>
</evidence>
<keyword evidence="6 7" id="KW-0472">Membrane</keyword>
<evidence type="ECO:0000259" key="9">
    <source>
        <dbReference type="PROSITE" id="PS50929"/>
    </source>
</evidence>
<feature type="domain" description="ABC transmembrane type-1" evidence="9">
    <location>
        <begin position="18"/>
        <end position="300"/>
    </location>
</feature>
<dbReference type="CDD" id="cd18548">
    <property type="entry name" value="ABC_6TM_Tm287_like"/>
    <property type="match status" value="1"/>
</dbReference>
<dbReference type="InterPro" id="IPR011527">
    <property type="entry name" value="ABC1_TM_dom"/>
</dbReference>
<dbReference type="SUPFAM" id="SSF52540">
    <property type="entry name" value="P-loop containing nucleoside triphosphate hydrolases"/>
    <property type="match status" value="1"/>
</dbReference>
<evidence type="ECO:0000259" key="8">
    <source>
        <dbReference type="PROSITE" id="PS50893"/>
    </source>
</evidence>
<dbReference type="InterPro" id="IPR003439">
    <property type="entry name" value="ABC_transporter-like_ATP-bd"/>
</dbReference>
<comment type="caution">
    <text evidence="10">The sequence shown here is derived from an EMBL/GenBank/DDBJ whole genome shotgun (WGS) entry which is preliminary data.</text>
</comment>
<evidence type="ECO:0000256" key="1">
    <source>
        <dbReference type="ARBA" id="ARBA00004651"/>
    </source>
</evidence>
<keyword evidence="4 10" id="KW-0067">ATP-binding</keyword>
<feature type="transmembrane region" description="Helical" evidence="7">
    <location>
        <begin position="127"/>
        <end position="149"/>
    </location>
</feature>
<dbReference type="InterPro" id="IPR027417">
    <property type="entry name" value="P-loop_NTPase"/>
</dbReference>
<dbReference type="EMBL" id="BAAAPZ010000002">
    <property type="protein sequence ID" value="GAA2091363.1"/>
    <property type="molecule type" value="Genomic_DNA"/>
</dbReference>
<feature type="transmembrane region" description="Helical" evidence="7">
    <location>
        <begin position="274"/>
        <end position="298"/>
    </location>
</feature>
<dbReference type="InterPro" id="IPR017871">
    <property type="entry name" value="ABC_transporter-like_CS"/>
</dbReference>
<evidence type="ECO:0000256" key="3">
    <source>
        <dbReference type="ARBA" id="ARBA00022741"/>
    </source>
</evidence>
<proteinExistence type="predicted"/>
<dbReference type="GO" id="GO:0005524">
    <property type="term" value="F:ATP binding"/>
    <property type="evidence" value="ECO:0007669"/>
    <property type="project" value="UniProtKB-KW"/>
</dbReference>
<dbReference type="PANTHER" id="PTHR43394">
    <property type="entry name" value="ATP-DEPENDENT PERMEASE MDL1, MITOCHONDRIAL"/>
    <property type="match status" value="1"/>
</dbReference>
<evidence type="ECO:0000313" key="11">
    <source>
        <dbReference type="Proteomes" id="UP001500984"/>
    </source>
</evidence>
<dbReference type="Proteomes" id="UP001500984">
    <property type="component" value="Unassembled WGS sequence"/>
</dbReference>